<gene>
    <name evidence="1" type="ORF">FPL14_19325</name>
</gene>
<proteinExistence type="predicted"/>
<name>A0A7G5C1L2_9BACL</name>
<evidence type="ECO:0000313" key="1">
    <source>
        <dbReference type="EMBL" id="QMV43096.1"/>
    </source>
</evidence>
<keyword evidence="2" id="KW-1185">Reference proteome</keyword>
<accession>A0A7G5C1L2</accession>
<dbReference type="Proteomes" id="UP000515679">
    <property type="component" value="Chromosome"/>
</dbReference>
<dbReference type="EMBL" id="CP041969">
    <property type="protein sequence ID" value="QMV43096.1"/>
    <property type="molecule type" value="Genomic_DNA"/>
</dbReference>
<evidence type="ECO:0000313" key="2">
    <source>
        <dbReference type="Proteomes" id="UP000515679"/>
    </source>
</evidence>
<dbReference type="AlphaFoldDB" id="A0A7G5C1L2"/>
<organism evidence="1 2">
    <name type="scientific">Cohnella cholangitidis</name>
    <dbReference type="NCBI Taxonomy" id="2598458"/>
    <lineage>
        <taxon>Bacteria</taxon>
        <taxon>Bacillati</taxon>
        <taxon>Bacillota</taxon>
        <taxon>Bacilli</taxon>
        <taxon>Bacillales</taxon>
        <taxon>Paenibacillaceae</taxon>
        <taxon>Cohnella</taxon>
    </lineage>
</organism>
<sequence length="117" mass="13645">MEMKRDMEREFIKNRLDEELSALHFTKENEVLRRTHPRSWKERLTALWNKEIEVPLFPLGASMAVILTVITLTQLQSFMDADGSLEEQRQLIEAGGNTYWKDDYEKAVASVESDLQS</sequence>
<protein>
    <submittedName>
        <fullName evidence="1">Uncharacterized protein</fullName>
    </submittedName>
</protein>
<dbReference type="RefSeq" id="WP_182299329.1">
    <property type="nucleotide sequence ID" value="NZ_CP041969.1"/>
</dbReference>
<dbReference type="KEGG" id="cchl:FPL14_19325"/>
<reference evidence="1 2" key="1">
    <citation type="submission" date="2019-07" db="EMBL/GenBank/DDBJ databases">
        <authorList>
            <person name="Kim J.K."/>
            <person name="Cheong H.-M."/>
            <person name="Choi Y."/>
            <person name="Hwang K.J."/>
            <person name="Lee S."/>
            <person name="Choi C."/>
        </authorList>
    </citation>
    <scope>NUCLEOTIDE SEQUENCE [LARGE SCALE GENOMIC DNA]</scope>
    <source>
        <strain evidence="1 2">KS 22</strain>
    </source>
</reference>